<evidence type="ECO:0000313" key="2">
    <source>
        <dbReference type="EMBL" id="AZQ55735.1"/>
    </source>
</evidence>
<proteinExistence type="predicted"/>
<accession>A0A3Q9F9S1</accession>
<dbReference type="Proteomes" id="UP000277191">
    <property type="component" value="Chromosome 3"/>
</dbReference>
<evidence type="ECO:0000313" key="3">
    <source>
        <dbReference type="Proteomes" id="UP000277191"/>
    </source>
</evidence>
<feature type="compositionally biased region" description="Basic and acidic residues" evidence="1">
    <location>
        <begin position="46"/>
        <end position="56"/>
    </location>
</feature>
<organism evidence="2 3">
    <name type="scientific">Burkholderia cenocepacia</name>
    <dbReference type="NCBI Taxonomy" id="95486"/>
    <lineage>
        <taxon>Bacteria</taxon>
        <taxon>Pseudomonadati</taxon>
        <taxon>Pseudomonadota</taxon>
        <taxon>Betaproteobacteria</taxon>
        <taxon>Burkholderiales</taxon>
        <taxon>Burkholderiaceae</taxon>
        <taxon>Burkholderia</taxon>
        <taxon>Burkholderia cepacia complex</taxon>
    </lineage>
</organism>
<protein>
    <submittedName>
        <fullName evidence="2">Uncharacterized protein</fullName>
    </submittedName>
</protein>
<feature type="region of interest" description="Disordered" evidence="1">
    <location>
        <begin position="46"/>
        <end position="75"/>
    </location>
</feature>
<evidence type="ECO:0000256" key="1">
    <source>
        <dbReference type="SAM" id="MobiDB-lite"/>
    </source>
</evidence>
<gene>
    <name evidence="2" type="ORF">D5R55_33540</name>
</gene>
<feature type="region of interest" description="Disordered" evidence="1">
    <location>
        <begin position="1"/>
        <end position="26"/>
    </location>
</feature>
<dbReference type="EMBL" id="CP034547">
    <property type="protein sequence ID" value="AZQ55735.1"/>
    <property type="molecule type" value="Genomic_DNA"/>
</dbReference>
<dbReference type="AlphaFoldDB" id="A0A3Q9F9S1"/>
<reference evidence="2 3" key="1">
    <citation type="submission" date="2018-12" db="EMBL/GenBank/DDBJ databases">
        <title>Cadmium resistance mechanism in endophytic bacteria Burkholderia cenocepacia YG-3.</title>
        <authorList>
            <person name="Zhang X."/>
            <person name="Wang X."/>
            <person name="Zhu Y."/>
        </authorList>
    </citation>
    <scope>NUCLEOTIDE SEQUENCE [LARGE SCALE GENOMIC DNA]</scope>
    <source>
        <strain evidence="2 3">YG-3</strain>
    </source>
</reference>
<sequence>MEMSNRLRSPRATRGTPAPRSHKGVEFGADDVTKLFRQFDSVAPRRDAELIRRDIPGPRGTRRGAPRPAPAARDACAARDIRPPTAGNLERPLHFGPSLGEALISGGWRATSNRL</sequence>
<name>A0A3Q9F9S1_9BURK</name>